<dbReference type="Proteomes" id="UP000321595">
    <property type="component" value="Chromosome"/>
</dbReference>
<dbReference type="EMBL" id="CP042467">
    <property type="protein sequence ID" value="QED26371.1"/>
    <property type="molecule type" value="Genomic_DNA"/>
</dbReference>
<dbReference type="RefSeq" id="WP_146957759.1">
    <property type="nucleotide sequence ID" value="NZ_CP042467.1"/>
</dbReference>
<keyword evidence="1" id="KW-1133">Transmembrane helix</keyword>
<accession>A0A5B8XMH4</accession>
<feature type="transmembrane region" description="Helical" evidence="1">
    <location>
        <begin position="98"/>
        <end position="124"/>
    </location>
</feature>
<feature type="transmembrane region" description="Helical" evidence="1">
    <location>
        <begin position="12"/>
        <end position="33"/>
    </location>
</feature>
<feature type="transmembrane region" description="Helical" evidence="1">
    <location>
        <begin position="71"/>
        <end position="92"/>
    </location>
</feature>
<gene>
    <name evidence="2" type="ORF">FRD01_03725</name>
</gene>
<reference evidence="2 3" key="1">
    <citation type="submission" date="2019-08" db="EMBL/GenBank/DDBJ databases">
        <authorList>
            <person name="Liang Q."/>
        </authorList>
    </citation>
    <scope>NUCLEOTIDE SEQUENCE [LARGE SCALE GENOMIC DNA]</scope>
    <source>
        <strain evidence="2 3">V1718</strain>
    </source>
</reference>
<evidence type="ECO:0000313" key="3">
    <source>
        <dbReference type="Proteomes" id="UP000321595"/>
    </source>
</evidence>
<dbReference type="PROSITE" id="PS51257">
    <property type="entry name" value="PROKAR_LIPOPROTEIN"/>
    <property type="match status" value="1"/>
</dbReference>
<feature type="transmembrane region" description="Helical" evidence="1">
    <location>
        <begin position="39"/>
        <end position="59"/>
    </location>
</feature>
<keyword evidence="1" id="KW-0472">Membrane</keyword>
<dbReference type="AlphaFoldDB" id="A0A5B8XMH4"/>
<keyword evidence="3" id="KW-1185">Reference proteome</keyword>
<organism evidence="2 3">
    <name type="scientific">Microvenator marinus</name>
    <dbReference type="NCBI Taxonomy" id="2600177"/>
    <lineage>
        <taxon>Bacteria</taxon>
        <taxon>Deltaproteobacteria</taxon>
        <taxon>Bradymonadales</taxon>
        <taxon>Microvenatoraceae</taxon>
        <taxon>Microvenator</taxon>
    </lineage>
</organism>
<keyword evidence="1" id="KW-0812">Transmembrane</keyword>
<protein>
    <submittedName>
        <fullName evidence="2">Uncharacterized protein</fullName>
    </submittedName>
</protein>
<proteinExistence type="predicted"/>
<evidence type="ECO:0000313" key="2">
    <source>
        <dbReference type="EMBL" id="QED26371.1"/>
    </source>
</evidence>
<evidence type="ECO:0000256" key="1">
    <source>
        <dbReference type="SAM" id="Phobius"/>
    </source>
</evidence>
<dbReference type="KEGG" id="bbae:FRD01_03725"/>
<sequence length="205" mass="21675">MNAAIERSTEESFAAGIGFLAGILIVGCIVSVLSGGGLGATTMLAASALPLAVAGSLGLRTKNKMSTLKALRYTALGLPTMLAICALVGFAPVSVFGFVLSGGALLAFNMLLATALTSLVFGLFQLGETKPMFQGLEAKLKVAPSVEPMNRWTMVPSVSTQKDLDEFDQRLRAALRSPEVELDFAQENEVFSQHFEKVSDNISRT</sequence>
<name>A0A5B8XMH4_9DELT</name>